<organism evidence="1 2">
    <name type="scientific">Planctobacterium marinum</name>
    <dbReference type="NCBI Taxonomy" id="1631968"/>
    <lineage>
        <taxon>Bacteria</taxon>
        <taxon>Pseudomonadati</taxon>
        <taxon>Pseudomonadota</taxon>
        <taxon>Gammaproteobacteria</taxon>
        <taxon>Alteromonadales</taxon>
        <taxon>Alteromonadaceae</taxon>
        <taxon>Planctobacterium</taxon>
    </lineage>
</organism>
<sequence>MSPLPDRLAAEPLVTVKSLASNPFTSRLKLMVTGIGEVLVDAPAVVLSKAVKDSTVKVAEDAEVVVLILSTVADTSEVTLI</sequence>
<reference evidence="1" key="1">
    <citation type="submission" date="2023-01" db="EMBL/GenBank/DDBJ databases">
        <title>Complete genome sequence of Planctobacterium marinum strain Dej080120_11.</title>
        <authorList>
            <person name="Ueki S."/>
            <person name="Maruyama F."/>
        </authorList>
    </citation>
    <scope>NUCLEOTIDE SEQUENCE</scope>
    <source>
        <strain evidence="1">Dej080120_11</strain>
    </source>
</reference>
<dbReference type="KEGG" id="pmaw:MACH26_31220"/>
<dbReference type="Proteomes" id="UP001333710">
    <property type="component" value="Chromosome"/>
</dbReference>
<evidence type="ECO:0000313" key="2">
    <source>
        <dbReference type="Proteomes" id="UP001333710"/>
    </source>
</evidence>
<name>A0AA48HMN1_9ALTE</name>
<evidence type="ECO:0000313" key="1">
    <source>
        <dbReference type="EMBL" id="BDX07601.1"/>
    </source>
</evidence>
<dbReference type="EMBL" id="AP027272">
    <property type="protein sequence ID" value="BDX07601.1"/>
    <property type="molecule type" value="Genomic_DNA"/>
</dbReference>
<gene>
    <name evidence="1" type="ORF">MACH26_31220</name>
</gene>
<accession>A0AA48HMN1</accession>
<protein>
    <submittedName>
        <fullName evidence="1">Uncharacterized protein</fullName>
    </submittedName>
</protein>
<proteinExistence type="predicted"/>
<dbReference type="AlphaFoldDB" id="A0AA48HMN1"/>
<keyword evidence="2" id="KW-1185">Reference proteome</keyword>